<feature type="non-terminal residue" evidence="1">
    <location>
        <position position="60"/>
    </location>
</feature>
<dbReference type="Proteomes" id="UP001153678">
    <property type="component" value="Unassembled WGS sequence"/>
</dbReference>
<name>A0A9W4X7F7_9GLOM</name>
<protein>
    <submittedName>
        <fullName evidence="1">19817_t:CDS:1</fullName>
    </submittedName>
</protein>
<comment type="caution">
    <text evidence="1">The sequence shown here is derived from an EMBL/GenBank/DDBJ whole genome shotgun (WGS) entry which is preliminary data.</text>
</comment>
<dbReference type="AlphaFoldDB" id="A0A9W4X7F7"/>
<sequence>MQPPTLEEWMAVISHLPNDKASGPSGSDVHFRYPKHFETVPYYVPKCPTLSPNVPGHVPK</sequence>
<proteinExistence type="predicted"/>
<dbReference type="EMBL" id="CAMKVN010007956">
    <property type="protein sequence ID" value="CAI2192023.1"/>
    <property type="molecule type" value="Genomic_DNA"/>
</dbReference>
<organism evidence="1 2">
    <name type="scientific">Funneliformis geosporum</name>
    <dbReference type="NCBI Taxonomy" id="1117311"/>
    <lineage>
        <taxon>Eukaryota</taxon>
        <taxon>Fungi</taxon>
        <taxon>Fungi incertae sedis</taxon>
        <taxon>Mucoromycota</taxon>
        <taxon>Glomeromycotina</taxon>
        <taxon>Glomeromycetes</taxon>
        <taxon>Glomerales</taxon>
        <taxon>Glomeraceae</taxon>
        <taxon>Funneliformis</taxon>
    </lineage>
</organism>
<evidence type="ECO:0000313" key="1">
    <source>
        <dbReference type="EMBL" id="CAI2192023.1"/>
    </source>
</evidence>
<reference evidence="1" key="1">
    <citation type="submission" date="2022-08" db="EMBL/GenBank/DDBJ databases">
        <authorList>
            <person name="Kallberg Y."/>
            <person name="Tangrot J."/>
            <person name="Rosling A."/>
        </authorList>
    </citation>
    <scope>NUCLEOTIDE SEQUENCE</scope>
    <source>
        <strain evidence="1">Wild A</strain>
    </source>
</reference>
<keyword evidence="2" id="KW-1185">Reference proteome</keyword>
<accession>A0A9W4X7F7</accession>
<dbReference type="OrthoDB" id="2416135at2759"/>
<evidence type="ECO:0000313" key="2">
    <source>
        <dbReference type="Proteomes" id="UP001153678"/>
    </source>
</evidence>
<gene>
    <name evidence="1" type="ORF">FWILDA_LOCUS15367</name>
</gene>